<accession>A0A6J4JMH0</accession>
<sequence length="249" mass="25575">EPGGVGGRGPDAPLRRAHGRVRRFPPPLGRRIARGDRAERGGQEHAGESALGRVAAKRRFRAARRRGRDGLAALAPGPGRRRPLLPAHQRAAGDDGVRERAPRRAVSCLRPVPLAARRRGGSGADRRRAGGARARRPVGGRGGGGWHAQPRAASSPGDRDGAGDRADRAAAGRAVGGHGAGGGGALGRAAEGAVARPRAAADRARHGRGLRRGRHVDRDGGRAGAGARAAGSHPRLRRGARSLPGARGL</sequence>
<feature type="compositionally biased region" description="Basic and acidic residues" evidence="1">
    <location>
        <begin position="157"/>
        <end position="170"/>
    </location>
</feature>
<feature type="compositionally biased region" description="Basic and acidic residues" evidence="1">
    <location>
        <begin position="33"/>
        <end position="47"/>
    </location>
</feature>
<feature type="compositionally biased region" description="Basic residues" evidence="1">
    <location>
        <begin position="55"/>
        <end position="67"/>
    </location>
</feature>
<feature type="non-terminal residue" evidence="2">
    <location>
        <position position="249"/>
    </location>
</feature>
<organism evidence="2">
    <name type="scientific">uncultured Acetobacteraceae bacterium</name>
    <dbReference type="NCBI Taxonomy" id="169975"/>
    <lineage>
        <taxon>Bacteria</taxon>
        <taxon>Pseudomonadati</taxon>
        <taxon>Pseudomonadota</taxon>
        <taxon>Alphaproteobacteria</taxon>
        <taxon>Acetobacterales</taxon>
        <taxon>Acetobacteraceae</taxon>
        <taxon>environmental samples</taxon>
    </lineage>
</organism>
<feature type="compositionally biased region" description="Gly residues" evidence="1">
    <location>
        <begin position="174"/>
        <end position="186"/>
    </location>
</feature>
<evidence type="ECO:0000313" key="2">
    <source>
        <dbReference type="EMBL" id="CAA9282309.1"/>
    </source>
</evidence>
<dbReference type="EMBL" id="CADCTG010000299">
    <property type="protein sequence ID" value="CAA9282309.1"/>
    <property type="molecule type" value="Genomic_DNA"/>
</dbReference>
<feature type="compositionally biased region" description="Basic residues" evidence="1">
    <location>
        <begin position="205"/>
        <end position="215"/>
    </location>
</feature>
<evidence type="ECO:0000256" key="1">
    <source>
        <dbReference type="SAM" id="MobiDB-lite"/>
    </source>
</evidence>
<feature type="compositionally biased region" description="Low complexity" evidence="1">
    <location>
        <begin position="187"/>
        <end position="198"/>
    </location>
</feature>
<feature type="region of interest" description="Disordered" evidence="1">
    <location>
        <begin position="1"/>
        <end position="249"/>
    </location>
</feature>
<feature type="non-terminal residue" evidence="2">
    <location>
        <position position="1"/>
    </location>
</feature>
<feature type="compositionally biased region" description="Basic and acidic residues" evidence="1">
    <location>
        <begin position="91"/>
        <end position="102"/>
    </location>
</feature>
<protein>
    <submittedName>
        <fullName evidence="2">Uncharacterized protein</fullName>
    </submittedName>
</protein>
<feature type="compositionally biased region" description="Basic residues" evidence="1">
    <location>
        <begin position="129"/>
        <end position="138"/>
    </location>
</feature>
<dbReference type="AlphaFoldDB" id="A0A6J4JMH0"/>
<reference evidence="2" key="1">
    <citation type="submission" date="2020-02" db="EMBL/GenBank/DDBJ databases">
        <authorList>
            <person name="Meier V. D."/>
        </authorList>
    </citation>
    <scope>NUCLEOTIDE SEQUENCE</scope>
    <source>
        <strain evidence="2">AVDCRST_MAG08</strain>
    </source>
</reference>
<name>A0A6J4JMH0_9PROT</name>
<proteinExistence type="predicted"/>
<gene>
    <name evidence="2" type="ORF">AVDCRST_MAG08-3952</name>
</gene>